<keyword evidence="4" id="KW-1185">Reference proteome</keyword>
<dbReference type="GO" id="GO:0005634">
    <property type="term" value="C:nucleus"/>
    <property type="evidence" value="ECO:0007669"/>
    <property type="project" value="TreeGrafter"/>
</dbReference>
<dbReference type="Pfam" id="PF10469">
    <property type="entry name" value="AKAP7_NLS"/>
    <property type="match status" value="1"/>
</dbReference>
<dbReference type="GO" id="GO:0003723">
    <property type="term" value="F:RNA binding"/>
    <property type="evidence" value="ECO:0007669"/>
    <property type="project" value="UniProtKB-UniRule"/>
</dbReference>
<feature type="domain" description="K Homology" evidence="2">
    <location>
        <begin position="83"/>
        <end position="148"/>
    </location>
</feature>
<protein>
    <submittedName>
        <fullName evidence="3">16310_t:CDS:1</fullName>
    </submittedName>
</protein>
<dbReference type="SMART" id="SM00322">
    <property type="entry name" value="KH"/>
    <property type="match status" value="1"/>
</dbReference>
<dbReference type="Proteomes" id="UP001153678">
    <property type="component" value="Unassembled WGS sequence"/>
</dbReference>
<dbReference type="AlphaFoldDB" id="A0A9W4WNT7"/>
<gene>
    <name evidence="3" type="ORF">FWILDA_LOCUS7248</name>
</gene>
<sequence length="377" mass="43063">MSIPSTSSTPRCMKGISIIHVGKRNFRVPTASLPEGLSSGQDIYVRHDKENKKPVIINTKTENEKKDNKTGRAIKTENEGFINDYITIDQIPSAFYGLIIGKQGATIKRIKYETNTYINIISDKELVNIRGYERCVNNAKQMIYDIMEYKKLFLPPTHFISLPINDPTIRRNVDNFQSEVLQLKLANIDESILIKPPSLHLTIGMLNLYSKEDIRGAVSLLKRKSQEIHHLIHNLIGTRAIVSDLTGIEIMGDDKEKTHVLYSKIEEPEGRNILEKLGEFLTDIFEKARYLKKDDRPLKLHATLIKTRHRDDGNGVVPNHDNRQRELNRIPFNATTILDKFSNTVFGTCIIGSIHISKIGEYDEMGRYRSEGSIRLH</sequence>
<name>A0A9W4WNT7_9GLOM</name>
<dbReference type="Gene3D" id="3.30.1370.10">
    <property type="entry name" value="K Homology domain, type 1"/>
    <property type="match status" value="1"/>
</dbReference>
<dbReference type="EMBL" id="CAMKVN010001406">
    <property type="protein sequence ID" value="CAI2175749.1"/>
    <property type="molecule type" value="Genomic_DNA"/>
</dbReference>
<evidence type="ECO:0000313" key="4">
    <source>
        <dbReference type="Proteomes" id="UP001153678"/>
    </source>
</evidence>
<organism evidence="3 4">
    <name type="scientific">Funneliformis geosporum</name>
    <dbReference type="NCBI Taxonomy" id="1117311"/>
    <lineage>
        <taxon>Eukaryota</taxon>
        <taxon>Fungi</taxon>
        <taxon>Fungi incertae sedis</taxon>
        <taxon>Mucoromycota</taxon>
        <taxon>Glomeromycotina</taxon>
        <taxon>Glomeromycetes</taxon>
        <taxon>Glomerales</taxon>
        <taxon>Glomeraceae</taxon>
        <taxon>Funneliformis</taxon>
    </lineage>
</organism>
<dbReference type="Gene3D" id="3.90.1140.10">
    <property type="entry name" value="Cyclic phosphodiesterase"/>
    <property type="match status" value="1"/>
</dbReference>
<proteinExistence type="predicted"/>
<dbReference type="PROSITE" id="PS50084">
    <property type="entry name" value="KH_TYPE_1"/>
    <property type="match status" value="1"/>
</dbReference>
<comment type="caution">
    <text evidence="3">The sequence shown here is derived from an EMBL/GenBank/DDBJ whole genome shotgun (WGS) entry which is preliminary data.</text>
</comment>
<dbReference type="OrthoDB" id="277832at2759"/>
<dbReference type="InterPro" id="IPR036612">
    <property type="entry name" value="KH_dom_type_1_sf"/>
</dbReference>
<evidence type="ECO:0000313" key="3">
    <source>
        <dbReference type="EMBL" id="CAI2175749.1"/>
    </source>
</evidence>
<reference evidence="3" key="1">
    <citation type="submission" date="2022-08" db="EMBL/GenBank/DDBJ databases">
        <authorList>
            <person name="Kallberg Y."/>
            <person name="Tangrot J."/>
            <person name="Rosling A."/>
        </authorList>
    </citation>
    <scope>NUCLEOTIDE SEQUENCE</scope>
    <source>
        <strain evidence="3">Wild A</strain>
    </source>
</reference>
<dbReference type="GO" id="GO:0006307">
    <property type="term" value="P:DNA alkylation repair"/>
    <property type="evidence" value="ECO:0007669"/>
    <property type="project" value="InterPro"/>
</dbReference>
<dbReference type="CDD" id="cd00105">
    <property type="entry name" value="KH-I"/>
    <property type="match status" value="1"/>
</dbReference>
<dbReference type="Pfam" id="PF00013">
    <property type="entry name" value="KH_1"/>
    <property type="match status" value="1"/>
</dbReference>
<dbReference type="InterPro" id="IPR009210">
    <property type="entry name" value="ASCC1"/>
</dbReference>
<evidence type="ECO:0000259" key="2">
    <source>
        <dbReference type="SMART" id="SM00322"/>
    </source>
</evidence>
<keyword evidence="1" id="KW-0694">RNA-binding</keyword>
<dbReference type="SUPFAM" id="SSF54791">
    <property type="entry name" value="Eukaryotic type KH-domain (KH-domain type I)"/>
    <property type="match status" value="1"/>
</dbReference>
<dbReference type="GO" id="GO:0006355">
    <property type="term" value="P:regulation of DNA-templated transcription"/>
    <property type="evidence" value="ECO:0007669"/>
    <property type="project" value="TreeGrafter"/>
</dbReference>
<dbReference type="InterPro" id="IPR019510">
    <property type="entry name" value="AKAP7-like_phosphoesterase"/>
</dbReference>
<dbReference type="InterPro" id="IPR004087">
    <property type="entry name" value="KH_dom"/>
</dbReference>
<evidence type="ECO:0000256" key="1">
    <source>
        <dbReference type="PROSITE-ProRule" id="PRU00117"/>
    </source>
</evidence>
<accession>A0A9W4WNT7</accession>
<dbReference type="PANTHER" id="PTHR13360:SF1">
    <property type="entry name" value="ACTIVATING SIGNAL COINTEGRATOR 1 COMPLEX SUBUNIT 1"/>
    <property type="match status" value="1"/>
</dbReference>
<dbReference type="PANTHER" id="PTHR13360">
    <property type="entry name" value="ACTIVATING SIGNAL COINTEGRATOR 1 COMPLEX SUBUNIT 1"/>
    <property type="match status" value="1"/>
</dbReference>
<dbReference type="InterPro" id="IPR004088">
    <property type="entry name" value="KH_dom_type_1"/>
</dbReference>